<gene>
    <name evidence="1" type="ORF">M419DRAFT_118405</name>
</gene>
<feature type="non-terminal residue" evidence="1">
    <location>
        <position position="69"/>
    </location>
</feature>
<protein>
    <submittedName>
        <fullName evidence="1">Uncharacterized protein</fullName>
    </submittedName>
</protein>
<sequence>MQEDGPAVLMRAASSAAHLLCLDEGGQQHIERREELRVDTYRAEESGNWARVGGNRNRLARWPGRRMHG</sequence>
<name>A0A024SH78_HYPJR</name>
<reference evidence="2" key="1">
    <citation type="journal article" date="2013" name="Ind. Biotechnol.">
        <title>Comparative genomics analysis of Trichoderma reesei strains.</title>
        <authorList>
            <person name="Koike H."/>
            <person name="Aerts A."/>
            <person name="LaButti K."/>
            <person name="Grigoriev I.V."/>
            <person name="Baker S.E."/>
        </authorList>
    </citation>
    <scope>NUCLEOTIDE SEQUENCE [LARGE SCALE GENOMIC DNA]</scope>
    <source>
        <strain evidence="2">ATCC 56765 / BCRC 32924 / NRRL 11460 / Rut C-30</strain>
    </source>
</reference>
<organism evidence="1 2">
    <name type="scientific">Hypocrea jecorina (strain ATCC 56765 / BCRC 32924 / NRRL 11460 / Rut C-30)</name>
    <name type="common">Trichoderma reesei</name>
    <dbReference type="NCBI Taxonomy" id="1344414"/>
    <lineage>
        <taxon>Eukaryota</taxon>
        <taxon>Fungi</taxon>
        <taxon>Dikarya</taxon>
        <taxon>Ascomycota</taxon>
        <taxon>Pezizomycotina</taxon>
        <taxon>Sordariomycetes</taxon>
        <taxon>Hypocreomycetidae</taxon>
        <taxon>Hypocreales</taxon>
        <taxon>Hypocreaceae</taxon>
        <taxon>Trichoderma</taxon>
    </lineage>
</organism>
<proteinExistence type="predicted"/>
<accession>A0A024SH78</accession>
<dbReference type="AlphaFoldDB" id="A0A024SH78"/>
<dbReference type="HOGENOM" id="CLU_2783038_0_0_1"/>
<evidence type="ECO:0000313" key="1">
    <source>
        <dbReference type="EMBL" id="ETS03557.1"/>
    </source>
</evidence>
<dbReference type="Proteomes" id="UP000024376">
    <property type="component" value="Unassembled WGS sequence"/>
</dbReference>
<evidence type="ECO:0000313" key="2">
    <source>
        <dbReference type="Proteomes" id="UP000024376"/>
    </source>
</evidence>
<dbReference type="KEGG" id="trr:M419DRAFT_118405"/>
<dbReference type="EMBL" id="KI911143">
    <property type="protein sequence ID" value="ETS03557.1"/>
    <property type="molecule type" value="Genomic_DNA"/>
</dbReference>